<dbReference type="AlphaFoldDB" id="A0A7R9JRF9"/>
<name>A0A7R9JRF9_TIMGE</name>
<organism evidence="2">
    <name type="scientific">Timema genevievae</name>
    <name type="common">Walking stick</name>
    <dbReference type="NCBI Taxonomy" id="629358"/>
    <lineage>
        <taxon>Eukaryota</taxon>
        <taxon>Metazoa</taxon>
        <taxon>Ecdysozoa</taxon>
        <taxon>Arthropoda</taxon>
        <taxon>Hexapoda</taxon>
        <taxon>Insecta</taxon>
        <taxon>Pterygota</taxon>
        <taxon>Neoptera</taxon>
        <taxon>Polyneoptera</taxon>
        <taxon>Phasmatodea</taxon>
        <taxon>Timematodea</taxon>
        <taxon>Timematoidea</taxon>
        <taxon>Timematidae</taxon>
        <taxon>Timema</taxon>
    </lineage>
</organism>
<gene>
    <name evidence="2" type="ORF">TGEB3V08_LOCUS2109</name>
</gene>
<evidence type="ECO:0000256" key="1">
    <source>
        <dbReference type="SAM" id="MobiDB-lite"/>
    </source>
</evidence>
<evidence type="ECO:0000313" key="2">
    <source>
        <dbReference type="EMBL" id="CAD7587979.1"/>
    </source>
</evidence>
<dbReference type="EMBL" id="OE839631">
    <property type="protein sequence ID" value="CAD7587979.1"/>
    <property type="molecule type" value="Genomic_DNA"/>
</dbReference>
<sequence>MAAVCNGRSVIDSQNNKKGKKLQSDKGGWSHGRWFVTRELSSFVEHCCQRRVNHVTGWWLVEQ</sequence>
<protein>
    <submittedName>
        <fullName evidence="2">Uncharacterized protein</fullName>
    </submittedName>
</protein>
<reference evidence="2" key="1">
    <citation type="submission" date="2020-11" db="EMBL/GenBank/DDBJ databases">
        <authorList>
            <person name="Tran Van P."/>
        </authorList>
    </citation>
    <scope>NUCLEOTIDE SEQUENCE</scope>
</reference>
<accession>A0A7R9JRF9</accession>
<proteinExistence type="predicted"/>
<feature type="region of interest" description="Disordered" evidence="1">
    <location>
        <begin position="1"/>
        <end position="29"/>
    </location>
</feature>